<evidence type="ECO:0000259" key="2">
    <source>
        <dbReference type="PROSITE" id="PS50858"/>
    </source>
</evidence>
<feature type="compositionally biased region" description="Acidic residues" evidence="1">
    <location>
        <begin position="409"/>
        <end position="427"/>
    </location>
</feature>
<dbReference type="InterPro" id="IPR051494">
    <property type="entry name" value="BSD_domain-containing"/>
</dbReference>
<dbReference type="GO" id="GO:0005737">
    <property type="term" value="C:cytoplasm"/>
    <property type="evidence" value="ECO:0007669"/>
    <property type="project" value="TreeGrafter"/>
</dbReference>
<dbReference type="Proteomes" id="UP000308005">
    <property type="component" value="Unassembled WGS sequence"/>
</dbReference>
<protein>
    <submittedName>
        <fullName evidence="3">BSD-domain-containing protein</fullName>
    </submittedName>
</protein>
<dbReference type="AlphaFoldDB" id="A0A4S9SLV1"/>
<feature type="compositionally biased region" description="Low complexity" evidence="1">
    <location>
        <begin position="207"/>
        <end position="219"/>
    </location>
</feature>
<accession>A0A4S9SLV1</accession>
<evidence type="ECO:0000313" key="3">
    <source>
        <dbReference type="EMBL" id="THZ12379.1"/>
    </source>
</evidence>
<gene>
    <name evidence="3" type="ORF">D6C91_08543</name>
</gene>
<feature type="region of interest" description="Disordered" evidence="1">
    <location>
        <begin position="401"/>
        <end position="529"/>
    </location>
</feature>
<dbReference type="PROSITE" id="PS50858">
    <property type="entry name" value="BSD"/>
    <property type="match status" value="1"/>
</dbReference>
<dbReference type="EMBL" id="QZBM01000593">
    <property type="protein sequence ID" value="THZ12379.1"/>
    <property type="molecule type" value="Genomic_DNA"/>
</dbReference>
<feature type="domain" description="BSD" evidence="2">
    <location>
        <begin position="341"/>
        <end position="393"/>
    </location>
</feature>
<sequence>MEPQPQLMKLELEVIEKECQNKRQSQHELACGEAADPGSFSTPPAVKPLELPDTSVTTIFLPHVYPHSQNTTMDFAYDQIQEESLPADASTSSTSTDRPNTDLNTEFQQAFKAVSASPWGARLGGFWSQAKKQGESLYSDAQKEYASRSEQAAKVAGELQKSLVESTKNISINPEAGAANTSFSDPTFALPEGAVGGERGKGKQKEGQTQGGAEATAATSRPDSLPADIVKEASSLVSLLRSKATAATANLNLQKIQAAEDAADEALLKFGTGIKSFLRDAVTVTAPSTSATGNTEVLFETNDAEGKRVIHSSRFDAQLHVIHTSAQSFTTDPDSPEYAAFASSFDIAAKTDAIAADLEKYPELRRAMEKLVPEKVDYTTFWTRYYFLRKVIQEEEVRRKEVLKGATQETDEEIAWGSDDSDDEEEDKAATPTKQQTAAPTAPTTAPTTASSKPSTTPANTSTSTATPTPAHEEETKSISSSSETSYDIVSGTTSRAATSPKEEKTEKVATTPTTTKKIDEESDEEDWE</sequence>
<dbReference type="Pfam" id="PF03909">
    <property type="entry name" value="BSD"/>
    <property type="match status" value="1"/>
</dbReference>
<dbReference type="InterPro" id="IPR005607">
    <property type="entry name" value="BSD_dom"/>
</dbReference>
<dbReference type="Gene3D" id="1.10.3970.10">
    <property type="entry name" value="BSD domain"/>
    <property type="match status" value="1"/>
</dbReference>
<evidence type="ECO:0000313" key="4">
    <source>
        <dbReference type="Proteomes" id="UP000308005"/>
    </source>
</evidence>
<dbReference type="SMART" id="SM00751">
    <property type="entry name" value="BSD"/>
    <property type="match status" value="1"/>
</dbReference>
<comment type="caution">
    <text evidence="3">The sequence shown here is derived from an EMBL/GenBank/DDBJ whole genome shotgun (WGS) entry which is preliminary data.</text>
</comment>
<dbReference type="PANTHER" id="PTHR16019:SF5">
    <property type="entry name" value="BSD DOMAIN-CONTAINING PROTEIN 1"/>
    <property type="match status" value="1"/>
</dbReference>
<feature type="region of interest" description="Disordered" evidence="1">
    <location>
        <begin position="175"/>
        <end position="225"/>
    </location>
</feature>
<proteinExistence type="predicted"/>
<dbReference type="InterPro" id="IPR035925">
    <property type="entry name" value="BSD_dom_sf"/>
</dbReference>
<reference evidence="3 4" key="1">
    <citation type="submission" date="2018-10" db="EMBL/GenBank/DDBJ databases">
        <title>Fifty Aureobasidium pullulans genomes reveal a recombining polyextremotolerant generalist.</title>
        <authorList>
            <person name="Gostincar C."/>
            <person name="Turk M."/>
            <person name="Zajc J."/>
            <person name="Gunde-Cimerman N."/>
        </authorList>
    </citation>
    <scope>NUCLEOTIDE SEQUENCE [LARGE SCALE GENOMIC DNA]</scope>
    <source>
        <strain evidence="3 4">EXF-3863</strain>
    </source>
</reference>
<dbReference type="SUPFAM" id="SSF140383">
    <property type="entry name" value="BSD domain-like"/>
    <property type="match status" value="1"/>
</dbReference>
<dbReference type="PANTHER" id="PTHR16019">
    <property type="entry name" value="SYNAPSE-ASSOCIATED PROTEIN"/>
    <property type="match status" value="1"/>
</dbReference>
<name>A0A4S9SLV1_AURPU</name>
<feature type="compositionally biased region" description="Low complexity" evidence="1">
    <location>
        <begin position="430"/>
        <end position="470"/>
    </location>
</feature>
<evidence type="ECO:0000256" key="1">
    <source>
        <dbReference type="SAM" id="MobiDB-lite"/>
    </source>
</evidence>
<organism evidence="3 4">
    <name type="scientific">Aureobasidium pullulans</name>
    <name type="common">Black yeast</name>
    <name type="synonym">Pullularia pullulans</name>
    <dbReference type="NCBI Taxonomy" id="5580"/>
    <lineage>
        <taxon>Eukaryota</taxon>
        <taxon>Fungi</taxon>
        <taxon>Dikarya</taxon>
        <taxon>Ascomycota</taxon>
        <taxon>Pezizomycotina</taxon>
        <taxon>Dothideomycetes</taxon>
        <taxon>Dothideomycetidae</taxon>
        <taxon>Dothideales</taxon>
        <taxon>Saccotheciaceae</taxon>
        <taxon>Aureobasidium</taxon>
    </lineage>
</organism>